<dbReference type="RefSeq" id="WP_092895545.1">
    <property type="nucleotide sequence ID" value="NZ_FOKK01000004.1"/>
</dbReference>
<keyword evidence="4" id="KW-1185">Reference proteome</keyword>
<dbReference type="Proteomes" id="UP000198790">
    <property type="component" value="Unassembled WGS sequence"/>
</dbReference>
<feature type="signal peptide" evidence="1">
    <location>
        <begin position="1"/>
        <end position="30"/>
    </location>
</feature>
<dbReference type="Gene3D" id="3.40.50.720">
    <property type="entry name" value="NAD(P)-binding Rossmann-like Domain"/>
    <property type="match status" value="1"/>
</dbReference>
<dbReference type="PANTHER" id="PTHR43818:SF9">
    <property type="entry name" value="HYPOTHETICAL OXIDOREDUCTASE"/>
    <property type="match status" value="1"/>
</dbReference>
<dbReference type="Gene3D" id="3.30.360.10">
    <property type="entry name" value="Dihydrodipicolinate Reductase, domain 2"/>
    <property type="match status" value="1"/>
</dbReference>
<accession>A0A1I0Y8B2</accession>
<dbReference type="PROSITE" id="PS51318">
    <property type="entry name" value="TAT"/>
    <property type="match status" value="1"/>
</dbReference>
<name>A0A1I0Y8B2_9BACT</name>
<dbReference type="InterPro" id="IPR000683">
    <property type="entry name" value="Gfo/Idh/MocA-like_OxRdtase_N"/>
</dbReference>
<keyword evidence="1" id="KW-0732">Signal</keyword>
<dbReference type="SUPFAM" id="SSF55347">
    <property type="entry name" value="Glyceraldehyde-3-phosphate dehydrogenase-like, C-terminal domain"/>
    <property type="match status" value="1"/>
</dbReference>
<dbReference type="Pfam" id="PF01408">
    <property type="entry name" value="GFO_IDH_MocA"/>
    <property type="match status" value="1"/>
</dbReference>
<gene>
    <name evidence="3" type="ORF">SAMN04489723_104130</name>
</gene>
<dbReference type="InterPro" id="IPR006311">
    <property type="entry name" value="TAT_signal"/>
</dbReference>
<dbReference type="PANTHER" id="PTHR43818">
    <property type="entry name" value="BCDNA.GH03377"/>
    <property type="match status" value="1"/>
</dbReference>
<proteinExistence type="predicted"/>
<dbReference type="OrthoDB" id="1408251at2"/>
<protein>
    <submittedName>
        <fullName evidence="3">Predicted dehydrogenase</fullName>
    </submittedName>
</protein>
<dbReference type="InterPro" id="IPR050463">
    <property type="entry name" value="Gfo/Idh/MocA_oxidrdct_glycsds"/>
</dbReference>
<evidence type="ECO:0000313" key="3">
    <source>
        <dbReference type="EMBL" id="SFB08720.1"/>
    </source>
</evidence>
<evidence type="ECO:0000259" key="2">
    <source>
        <dbReference type="Pfam" id="PF01408"/>
    </source>
</evidence>
<evidence type="ECO:0000256" key="1">
    <source>
        <dbReference type="SAM" id="SignalP"/>
    </source>
</evidence>
<dbReference type="SUPFAM" id="SSF51735">
    <property type="entry name" value="NAD(P)-binding Rossmann-fold domains"/>
    <property type="match status" value="1"/>
</dbReference>
<dbReference type="EMBL" id="FOKK01000004">
    <property type="protein sequence ID" value="SFB08720.1"/>
    <property type="molecule type" value="Genomic_DNA"/>
</dbReference>
<dbReference type="GO" id="GO:0000166">
    <property type="term" value="F:nucleotide binding"/>
    <property type="evidence" value="ECO:0007669"/>
    <property type="project" value="InterPro"/>
</dbReference>
<feature type="domain" description="Gfo/Idh/MocA-like oxidoreductase N-terminal" evidence="2">
    <location>
        <begin position="37"/>
        <end position="167"/>
    </location>
</feature>
<organism evidence="3 4">
    <name type="scientific">Algoriphagus aquimarinus</name>
    <dbReference type="NCBI Taxonomy" id="237018"/>
    <lineage>
        <taxon>Bacteria</taxon>
        <taxon>Pseudomonadati</taxon>
        <taxon>Bacteroidota</taxon>
        <taxon>Cytophagia</taxon>
        <taxon>Cytophagales</taxon>
        <taxon>Cyclobacteriaceae</taxon>
        <taxon>Algoriphagus</taxon>
    </lineage>
</organism>
<dbReference type="InterPro" id="IPR036291">
    <property type="entry name" value="NAD(P)-bd_dom_sf"/>
</dbReference>
<feature type="chain" id="PRO_5011458184" evidence="1">
    <location>
        <begin position="31"/>
        <end position="333"/>
    </location>
</feature>
<dbReference type="STRING" id="237018.SAMN04489723_104130"/>
<sequence>MKNSRRSFIKKSSKLATAAGLSTLPFSLFANSAADSIRIGIIGLDTSHSPAFAKLFNAENPKPELAGFKVTAAYPYGSRDIKSSADRIPDYIKQVQELGVEITDSIEALLEKVDVVLLETNDGKPRLAQARKVIQAKKPFFIDKPVASSFADIQLIYQEAESNQVPIFSASSLRYMSNAQAVRHEGKIGKVLGCDAFSPAKIEAGHPDLFWYGIHGVEILFTVMGPGCESVSRTHTADTDVVTGKWKDGRIGTFRGTRTGKHEYGGTAFGSEGNLVLGNYEGYEPLAEKIAEFFKSGVSPVDPAETLEIYAFMEAADESKRRGGVAVAVGLEK</sequence>
<dbReference type="AlphaFoldDB" id="A0A1I0Y8B2"/>
<reference evidence="3 4" key="1">
    <citation type="submission" date="2016-10" db="EMBL/GenBank/DDBJ databases">
        <authorList>
            <person name="de Groot N.N."/>
        </authorList>
    </citation>
    <scope>NUCLEOTIDE SEQUENCE [LARGE SCALE GENOMIC DNA]</scope>
    <source>
        <strain evidence="3 4">DSM 23399</strain>
    </source>
</reference>
<evidence type="ECO:0000313" key="4">
    <source>
        <dbReference type="Proteomes" id="UP000198790"/>
    </source>
</evidence>